<dbReference type="Pfam" id="PF00622">
    <property type="entry name" value="SPRY"/>
    <property type="match status" value="1"/>
</dbReference>
<feature type="domain" description="B30.2/SPRY" evidence="16">
    <location>
        <begin position="139"/>
        <end position="344"/>
    </location>
</feature>
<dbReference type="EMBL" id="JAEUBF010000845">
    <property type="protein sequence ID" value="KAH3674588.1"/>
    <property type="molecule type" value="Genomic_DNA"/>
</dbReference>
<dbReference type="OrthoDB" id="258495at2759"/>
<dbReference type="AlphaFoldDB" id="A0A9P8PLY5"/>
<evidence type="ECO:0000256" key="3">
    <source>
        <dbReference type="ARBA" id="ARBA00006990"/>
    </source>
</evidence>
<feature type="transmembrane region" description="Helical" evidence="15">
    <location>
        <begin position="64"/>
        <end position="85"/>
    </location>
</feature>
<dbReference type="PANTHER" id="PTHR12864">
    <property type="entry name" value="RAN BINDING PROTEIN 9-RELATED"/>
    <property type="match status" value="1"/>
</dbReference>
<comment type="caution">
    <text evidence="17">The sequence shown here is derived from an EMBL/GenBank/DDBJ whole genome shotgun (WGS) entry which is preliminary data.</text>
</comment>
<dbReference type="InterPro" id="IPR013320">
    <property type="entry name" value="ConA-like_dom_sf"/>
</dbReference>
<dbReference type="GO" id="GO:0015031">
    <property type="term" value="P:protein transport"/>
    <property type="evidence" value="ECO:0007669"/>
    <property type="project" value="UniProtKB-KW"/>
</dbReference>
<keyword evidence="9" id="KW-0735">Signal-anchor</keyword>
<keyword evidence="12" id="KW-0325">Glycoprotein</keyword>
<dbReference type="InterPro" id="IPR003877">
    <property type="entry name" value="SPRY_dom"/>
</dbReference>
<evidence type="ECO:0000256" key="11">
    <source>
        <dbReference type="ARBA" id="ARBA00023136"/>
    </source>
</evidence>
<dbReference type="PROSITE" id="PS50188">
    <property type="entry name" value="B302_SPRY"/>
    <property type="match status" value="1"/>
</dbReference>
<keyword evidence="10 15" id="KW-1133">Transmembrane helix</keyword>
<evidence type="ECO:0000313" key="17">
    <source>
        <dbReference type="EMBL" id="KAH3674588.1"/>
    </source>
</evidence>
<gene>
    <name evidence="17" type="ORF">WICMUC_003134</name>
</gene>
<evidence type="ECO:0000256" key="12">
    <source>
        <dbReference type="ARBA" id="ARBA00023180"/>
    </source>
</evidence>
<evidence type="ECO:0000256" key="7">
    <source>
        <dbReference type="ARBA" id="ARBA00022753"/>
    </source>
</evidence>
<comment type="subcellular location">
    <subcellularLocation>
        <location evidence="2">Endosome membrane</location>
        <topology evidence="2">Single-pass type II membrane protein</topology>
    </subcellularLocation>
    <subcellularLocation>
        <location evidence="1">Vacuole membrane</location>
        <topology evidence="1">Single-pass type II membrane protein</topology>
    </subcellularLocation>
</comment>
<keyword evidence="6 15" id="KW-0812">Transmembrane</keyword>
<dbReference type="GO" id="GO:0005774">
    <property type="term" value="C:vacuolar membrane"/>
    <property type="evidence" value="ECO:0007669"/>
    <property type="project" value="UniProtKB-SubCell"/>
</dbReference>
<dbReference type="CDD" id="cd12910">
    <property type="entry name" value="SPRY_SSH4_like"/>
    <property type="match status" value="1"/>
</dbReference>
<evidence type="ECO:0000256" key="10">
    <source>
        <dbReference type="ARBA" id="ARBA00022989"/>
    </source>
</evidence>
<keyword evidence="18" id="KW-1185">Reference proteome</keyword>
<proteinExistence type="inferred from homology"/>
<evidence type="ECO:0000256" key="15">
    <source>
        <dbReference type="SAM" id="Phobius"/>
    </source>
</evidence>
<dbReference type="InterPro" id="IPR035780">
    <property type="entry name" value="SPRY_Ssh4-like"/>
</dbReference>
<evidence type="ECO:0000313" key="18">
    <source>
        <dbReference type="Proteomes" id="UP000769528"/>
    </source>
</evidence>
<evidence type="ECO:0000256" key="2">
    <source>
        <dbReference type="ARBA" id="ARBA00004639"/>
    </source>
</evidence>
<reference evidence="17" key="1">
    <citation type="journal article" date="2021" name="Open Biol.">
        <title>Shared evolutionary footprints suggest mitochondrial oxidative damage underlies multiple complex I losses in fungi.</title>
        <authorList>
            <person name="Schikora-Tamarit M.A."/>
            <person name="Marcet-Houben M."/>
            <person name="Nosek J."/>
            <person name="Gabaldon T."/>
        </authorList>
    </citation>
    <scope>NUCLEOTIDE SEQUENCE</scope>
    <source>
        <strain evidence="17">CBS6341</strain>
    </source>
</reference>
<dbReference type="Gene3D" id="2.60.120.920">
    <property type="match status" value="1"/>
</dbReference>
<dbReference type="Proteomes" id="UP000769528">
    <property type="component" value="Unassembled WGS sequence"/>
</dbReference>
<dbReference type="InterPro" id="IPR043136">
    <property type="entry name" value="B30.2/SPRY_sf"/>
</dbReference>
<keyword evidence="8" id="KW-0653">Protein transport</keyword>
<dbReference type="SMART" id="SM00449">
    <property type="entry name" value="SPRY"/>
    <property type="match status" value="1"/>
</dbReference>
<comment type="function">
    <text evidence="13">Components of the endosome-vacuole trafficking pathway that regulates nutrient transport. May be involved in processes which determine whether plasma membrane proteins are degraded or routed to the plasma membrane.</text>
</comment>
<evidence type="ECO:0000256" key="9">
    <source>
        <dbReference type="ARBA" id="ARBA00022968"/>
    </source>
</evidence>
<protein>
    <recommendedName>
        <fullName evidence="16">B30.2/SPRY domain-containing protein</fullName>
    </recommendedName>
</protein>
<evidence type="ECO:0000256" key="6">
    <source>
        <dbReference type="ARBA" id="ARBA00022692"/>
    </source>
</evidence>
<feature type="compositionally biased region" description="Acidic residues" evidence="14">
    <location>
        <begin position="467"/>
        <end position="477"/>
    </location>
</feature>
<evidence type="ECO:0000256" key="1">
    <source>
        <dbReference type="ARBA" id="ARBA00004576"/>
    </source>
</evidence>
<organism evidence="17 18">
    <name type="scientific">Wickerhamomyces mucosus</name>
    <dbReference type="NCBI Taxonomy" id="1378264"/>
    <lineage>
        <taxon>Eukaryota</taxon>
        <taxon>Fungi</taxon>
        <taxon>Dikarya</taxon>
        <taxon>Ascomycota</taxon>
        <taxon>Saccharomycotina</taxon>
        <taxon>Saccharomycetes</taxon>
        <taxon>Phaffomycetales</taxon>
        <taxon>Wickerhamomycetaceae</taxon>
        <taxon>Wickerhamomyces</taxon>
    </lineage>
</organism>
<accession>A0A9P8PLY5</accession>
<feature type="region of interest" description="Disordered" evidence="14">
    <location>
        <begin position="429"/>
        <end position="477"/>
    </location>
</feature>
<feature type="compositionally biased region" description="Acidic residues" evidence="14">
    <location>
        <begin position="438"/>
        <end position="450"/>
    </location>
</feature>
<keyword evidence="7" id="KW-0967">Endosome</keyword>
<keyword evidence="5" id="KW-0926">Vacuole</keyword>
<feature type="transmembrane region" description="Helical" evidence="15">
    <location>
        <begin position="9"/>
        <end position="27"/>
    </location>
</feature>
<keyword evidence="4" id="KW-0813">Transport</keyword>
<dbReference type="InterPro" id="IPR050618">
    <property type="entry name" value="Ubq-SigPath_Reg"/>
</dbReference>
<sequence length="477" mass="54858">MSLINIPPLLNYINSSLFLSILFISFFKSTLSFPINDNHSKSLINLNKDQSKYFLIDDDELDDLIIWGLISIILILILISIIKTIKKYGFIRSNRLQLINQIPGSFDDEFEIEERLSELSPNEQNLYRAGQEFIKKNPPYLEELSLTEHLLIQEKGIEAWEFIPNINLMTDSMIQINNKTEINFLNFDYQCSIQTNLPIPKINDVYYYEAKIYQLNSQDNDNNDNDDSNIISIGLSTKQYPYFRLPGRHLYSISYDSNGSRRYSNSFKLSEGEAKVFPKLIKGDVIGIGYRVRSGTVFFTRNGKKLSEKSIGGHIKGFSMNNIYPTIGANNPCSIHINLGQLGYVFIEANIKKWGYASKEGLRPPLPSYNYSSNDLLLESSNEDDDEMIINPPDFFKDIGYQSEINNFKDNSSSNNSIDENFTLRSIELPKEPPIYLSEEDDDDEDDDEENLIRNTMNNQFLSNYDVGEDGDNEEEQ</sequence>
<evidence type="ECO:0000256" key="14">
    <source>
        <dbReference type="SAM" id="MobiDB-lite"/>
    </source>
</evidence>
<evidence type="ECO:0000256" key="8">
    <source>
        <dbReference type="ARBA" id="ARBA00022927"/>
    </source>
</evidence>
<feature type="compositionally biased region" description="Polar residues" evidence="14">
    <location>
        <begin position="453"/>
        <end position="463"/>
    </location>
</feature>
<dbReference type="GO" id="GO:0010008">
    <property type="term" value="C:endosome membrane"/>
    <property type="evidence" value="ECO:0007669"/>
    <property type="project" value="UniProtKB-SubCell"/>
</dbReference>
<evidence type="ECO:0000259" key="16">
    <source>
        <dbReference type="PROSITE" id="PS50188"/>
    </source>
</evidence>
<comment type="similarity">
    <text evidence="3">Belongs to the SSH4 family.</text>
</comment>
<evidence type="ECO:0000256" key="5">
    <source>
        <dbReference type="ARBA" id="ARBA00022554"/>
    </source>
</evidence>
<keyword evidence="11 15" id="KW-0472">Membrane</keyword>
<dbReference type="FunFam" id="2.60.120.920:FF:000065">
    <property type="entry name" value="Ear1p"/>
    <property type="match status" value="1"/>
</dbReference>
<evidence type="ECO:0000256" key="13">
    <source>
        <dbReference type="ARBA" id="ARBA00025244"/>
    </source>
</evidence>
<dbReference type="SUPFAM" id="SSF49899">
    <property type="entry name" value="Concanavalin A-like lectins/glucanases"/>
    <property type="match status" value="1"/>
</dbReference>
<name>A0A9P8PLY5_9ASCO</name>
<evidence type="ECO:0000256" key="4">
    <source>
        <dbReference type="ARBA" id="ARBA00022448"/>
    </source>
</evidence>
<reference evidence="17" key="2">
    <citation type="submission" date="2021-01" db="EMBL/GenBank/DDBJ databases">
        <authorList>
            <person name="Schikora-Tamarit M.A."/>
        </authorList>
    </citation>
    <scope>NUCLEOTIDE SEQUENCE</scope>
    <source>
        <strain evidence="17">CBS6341</strain>
    </source>
</reference>
<dbReference type="InterPro" id="IPR001870">
    <property type="entry name" value="B30.2/SPRY"/>
</dbReference>